<accession>A0A8H4R8A3</accession>
<feature type="compositionally biased region" description="Basic and acidic residues" evidence="7">
    <location>
        <begin position="781"/>
        <end position="798"/>
    </location>
</feature>
<feature type="region of interest" description="Disordered" evidence="7">
    <location>
        <begin position="770"/>
        <end position="828"/>
    </location>
</feature>
<dbReference type="AlphaFoldDB" id="A0A8H4R8A3"/>
<evidence type="ECO:0000256" key="7">
    <source>
        <dbReference type="SAM" id="MobiDB-lite"/>
    </source>
</evidence>
<reference evidence="8 9" key="1">
    <citation type="submission" date="2020-03" db="EMBL/GenBank/DDBJ databases">
        <title>Draft Genome Sequence of Cudoniella acicularis.</title>
        <authorList>
            <person name="Buettner E."/>
            <person name="Kellner H."/>
        </authorList>
    </citation>
    <scope>NUCLEOTIDE SEQUENCE [LARGE SCALE GENOMIC DNA]</scope>
    <source>
        <strain evidence="8 9">DSM 108380</strain>
    </source>
</reference>
<evidence type="ECO:0000256" key="2">
    <source>
        <dbReference type="ARBA" id="ARBA00006076"/>
    </source>
</evidence>
<dbReference type="OrthoDB" id="5583at2759"/>
<feature type="compositionally biased region" description="Basic and acidic residues" evidence="7">
    <location>
        <begin position="1"/>
        <end position="14"/>
    </location>
</feature>
<sequence>MVLTREEAGREAGWRDLGSSAEDRNHARHEISLPATPPSRQCPQRSWGPHNPTPIGPFPDDCHFPCLWHVDAGILEDSYEAQRLSGRDYASIRKFLGQWLLTVDTACYSETCRSDIDTIDTGEGRWLHKTIELPQYTTLQPGLKGHWAQIWESITRFWHHRNLEITACPSQQRSTMADAISIEETNRLRVSLGMKPLPVPGGGPVFKEAASEPAEEVGSTLESRQAEGYDNYRRLQEEEEAKRKRAAKAEAIKKARDAAKRFSKLEGKGLGDDEGELDAKSWLLKQKKRQKEIDKARKREQELADAEAAAEYTAKDLAGVKVGHELDTFEEGEEQVLTLKDTTIDENEEEGDELENLDLREREKLNTKLELKKKKPVYNPNDIDDSGEKSILAHYDEEIDGKKGKKFTLDGMGSTAEASIEGVSTKKVKAKAFSLDIMKDESKSDYLDISEIKVKKPKKKKAKSTRQKAADEDDIFPVVEPADTPADDGNGMDLDQPVAVAKKRTYEDMSFVDDDDLQASLAAQRRNALKKRQKLRPEELVQKIKEESATPAAEDDAPGGLVIDETSEFVANLQKPVAPEPKRRSTSRQAEAVTAMGADSDDEGDIQMAQSYADIEDEEDRQARLNREESANADITETGLEREATLDRGLGSTLKLLKERGIIKTEESGDLNAIFRAKQMFLAEKQRREAEAEKKARSQRERDRATGRLDRMSAREKEDYARSQNNYRDQQESRQLAEHFNKEYKPNVELKYIDDFGRSMNQKEAFKHLSHQFHGKGSGKQKTEKMLKKIEDEKRREAQSSLDGSMGGMSGATAQQLKKQRQAGVRLA</sequence>
<comment type="subcellular location">
    <subcellularLocation>
        <location evidence="1">Nucleus</location>
    </subcellularLocation>
</comment>
<feature type="compositionally biased region" description="Basic and acidic residues" evidence="7">
    <location>
        <begin position="729"/>
        <end position="741"/>
    </location>
</feature>
<dbReference type="PANTHER" id="PTHR14152">
    <property type="entry name" value="SQUAMOUS CELL CARCINOMA ANTIGEN RECOGNISED BY CYTOTOXIC T LYMPHOCYTES"/>
    <property type="match status" value="1"/>
</dbReference>
<dbReference type="Pfam" id="PF19252">
    <property type="entry name" value="HIND"/>
    <property type="match status" value="1"/>
</dbReference>
<feature type="compositionally biased region" description="Basic and acidic residues" evidence="7">
    <location>
        <begin position="535"/>
        <end position="548"/>
    </location>
</feature>
<keyword evidence="6" id="KW-0175">Coiled coil</keyword>
<evidence type="ECO:0000313" key="9">
    <source>
        <dbReference type="Proteomes" id="UP000566819"/>
    </source>
</evidence>
<feature type="compositionally biased region" description="Basic and acidic residues" evidence="7">
    <location>
        <begin position="621"/>
        <end position="630"/>
    </location>
</feature>
<keyword evidence="9" id="KW-1185">Reference proteome</keyword>
<feature type="region of interest" description="Disordered" evidence="7">
    <location>
        <begin position="685"/>
        <end position="741"/>
    </location>
</feature>
<evidence type="ECO:0000256" key="3">
    <source>
        <dbReference type="ARBA" id="ARBA00022664"/>
    </source>
</evidence>
<feature type="compositionally biased region" description="Basic residues" evidence="7">
    <location>
        <begin position="456"/>
        <end position="466"/>
    </location>
</feature>
<gene>
    <name evidence="8" type="ORF">G7Y89_g14181</name>
</gene>
<evidence type="ECO:0000256" key="4">
    <source>
        <dbReference type="ARBA" id="ARBA00023187"/>
    </source>
</evidence>
<evidence type="ECO:0000256" key="1">
    <source>
        <dbReference type="ARBA" id="ARBA00004123"/>
    </source>
</evidence>
<evidence type="ECO:0000256" key="5">
    <source>
        <dbReference type="ARBA" id="ARBA00023242"/>
    </source>
</evidence>
<name>A0A8H4R8A3_9HELO</name>
<comment type="similarity">
    <text evidence="2">Belongs to the SNU66/SART1 family.</text>
</comment>
<keyword evidence="3" id="KW-0507">mRNA processing</keyword>
<protein>
    <recommendedName>
        <fullName evidence="10">SART-1 protein</fullName>
    </recommendedName>
</protein>
<feature type="region of interest" description="Disordered" evidence="7">
    <location>
        <begin position="456"/>
        <end position="494"/>
    </location>
</feature>
<dbReference type="Proteomes" id="UP000566819">
    <property type="component" value="Unassembled WGS sequence"/>
</dbReference>
<feature type="compositionally biased region" description="Basic residues" evidence="7">
    <location>
        <begin position="770"/>
        <end position="779"/>
    </location>
</feature>
<evidence type="ECO:0000256" key="6">
    <source>
        <dbReference type="SAM" id="Coils"/>
    </source>
</evidence>
<dbReference type="GO" id="GO:0046540">
    <property type="term" value="C:U4/U6 x U5 tri-snRNP complex"/>
    <property type="evidence" value="ECO:0007669"/>
    <property type="project" value="InterPro"/>
</dbReference>
<feature type="region of interest" description="Disordered" evidence="7">
    <location>
        <begin position="1"/>
        <end position="54"/>
    </location>
</feature>
<evidence type="ECO:0008006" key="10">
    <source>
        <dbReference type="Google" id="ProtNLM"/>
    </source>
</evidence>
<feature type="compositionally biased region" description="Basic and acidic residues" evidence="7">
    <location>
        <begin position="21"/>
        <end position="31"/>
    </location>
</feature>
<dbReference type="InterPro" id="IPR005011">
    <property type="entry name" value="SNU66/SART1"/>
</dbReference>
<organism evidence="8 9">
    <name type="scientific">Cudoniella acicularis</name>
    <dbReference type="NCBI Taxonomy" id="354080"/>
    <lineage>
        <taxon>Eukaryota</taxon>
        <taxon>Fungi</taxon>
        <taxon>Dikarya</taxon>
        <taxon>Ascomycota</taxon>
        <taxon>Pezizomycotina</taxon>
        <taxon>Leotiomycetes</taxon>
        <taxon>Helotiales</taxon>
        <taxon>Tricladiaceae</taxon>
        <taxon>Cudoniella</taxon>
    </lineage>
</organism>
<feature type="coiled-coil region" evidence="6">
    <location>
        <begin position="229"/>
        <end position="258"/>
    </location>
</feature>
<proteinExistence type="inferred from homology"/>
<comment type="caution">
    <text evidence="8">The sequence shown here is derived from an EMBL/GenBank/DDBJ whole genome shotgun (WGS) entry which is preliminary data.</text>
</comment>
<dbReference type="EMBL" id="JAAMPI010001807">
    <property type="protein sequence ID" value="KAF4623995.1"/>
    <property type="molecule type" value="Genomic_DNA"/>
</dbReference>
<feature type="region of interest" description="Disordered" evidence="7">
    <location>
        <begin position="526"/>
        <end position="650"/>
    </location>
</feature>
<dbReference type="Pfam" id="PF03343">
    <property type="entry name" value="SART-1"/>
    <property type="match status" value="1"/>
</dbReference>
<dbReference type="InterPro" id="IPR045347">
    <property type="entry name" value="HIND"/>
</dbReference>
<dbReference type="PANTHER" id="PTHR14152:SF5">
    <property type="entry name" value="U4_U6.U5 TRI-SNRNP-ASSOCIATED PROTEIN 1"/>
    <property type="match status" value="1"/>
</dbReference>
<evidence type="ECO:0000313" key="8">
    <source>
        <dbReference type="EMBL" id="KAF4623995.1"/>
    </source>
</evidence>
<feature type="compositionally biased region" description="Basic and acidic residues" evidence="7">
    <location>
        <begin position="685"/>
        <end position="721"/>
    </location>
</feature>
<dbReference type="GO" id="GO:0045292">
    <property type="term" value="P:mRNA cis splicing, via spliceosome"/>
    <property type="evidence" value="ECO:0007669"/>
    <property type="project" value="TreeGrafter"/>
</dbReference>
<keyword evidence="5" id="KW-0539">Nucleus</keyword>
<keyword evidence="4" id="KW-0508">mRNA splicing</keyword>
<dbReference type="GO" id="GO:0000481">
    <property type="term" value="P:maturation of 5S rRNA"/>
    <property type="evidence" value="ECO:0007669"/>
    <property type="project" value="TreeGrafter"/>
</dbReference>